<dbReference type="EMBL" id="VCKY01000009">
    <property type="protein sequence ID" value="TMR24579.1"/>
    <property type="molecule type" value="Genomic_DNA"/>
</dbReference>
<proteinExistence type="predicted"/>
<dbReference type="Proteomes" id="UP000309128">
    <property type="component" value="Unassembled WGS sequence"/>
</dbReference>
<reference evidence="2 3" key="1">
    <citation type="submission" date="2019-05" db="EMBL/GenBank/DDBJ databases">
        <title>Draft genome sequence of Nonomuraea turkmeniaca DSM 43926.</title>
        <authorList>
            <person name="Saricaoglu S."/>
            <person name="Isik K."/>
        </authorList>
    </citation>
    <scope>NUCLEOTIDE SEQUENCE [LARGE SCALE GENOMIC DNA]</scope>
    <source>
        <strain evidence="2 3">DSM 43926</strain>
    </source>
</reference>
<protein>
    <submittedName>
        <fullName evidence="2">Uncharacterized protein</fullName>
    </submittedName>
</protein>
<evidence type="ECO:0000313" key="3">
    <source>
        <dbReference type="Proteomes" id="UP000309128"/>
    </source>
</evidence>
<organism evidence="2 3">
    <name type="scientific">Nonomuraea turkmeniaca</name>
    <dbReference type="NCBI Taxonomy" id="103838"/>
    <lineage>
        <taxon>Bacteria</taxon>
        <taxon>Bacillati</taxon>
        <taxon>Actinomycetota</taxon>
        <taxon>Actinomycetes</taxon>
        <taxon>Streptosporangiales</taxon>
        <taxon>Streptosporangiaceae</taxon>
        <taxon>Nonomuraea</taxon>
    </lineage>
</organism>
<dbReference type="RefSeq" id="WP_138664771.1">
    <property type="nucleotide sequence ID" value="NZ_VCKY01000009.1"/>
</dbReference>
<feature type="region of interest" description="Disordered" evidence="1">
    <location>
        <begin position="1"/>
        <end position="44"/>
    </location>
</feature>
<evidence type="ECO:0000313" key="2">
    <source>
        <dbReference type="EMBL" id="TMR24579.1"/>
    </source>
</evidence>
<dbReference type="OrthoDB" id="9933669at2"/>
<gene>
    <name evidence="2" type="ORF">ETD86_04345</name>
</gene>
<keyword evidence="3" id="KW-1185">Reference proteome</keyword>
<sequence length="68" mass="7577">MSYEPAPRTTGVHRTRPPSGAPGWLPGYGPGEPHWQGDEDFPFDEPLLFAHDRTEPPPVEITRTVAVR</sequence>
<accession>A0A5S4FV55</accession>
<comment type="caution">
    <text evidence="2">The sequence shown here is derived from an EMBL/GenBank/DDBJ whole genome shotgun (WGS) entry which is preliminary data.</text>
</comment>
<dbReference type="AlphaFoldDB" id="A0A5S4FV55"/>
<evidence type="ECO:0000256" key="1">
    <source>
        <dbReference type="SAM" id="MobiDB-lite"/>
    </source>
</evidence>
<name>A0A5S4FV55_9ACTN</name>